<dbReference type="AlphaFoldDB" id="A0A6C0BQ05"/>
<organism evidence="1">
    <name type="scientific">viral metagenome</name>
    <dbReference type="NCBI Taxonomy" id="1070528"/>
    <lineage>
        <taxon>unclassified sequences</taxon>
        <taxon>metagenomes</taxon>
        <taxon>organismal metagenomes</taxon>
    </lineage>
</organism>
<dbReference type="EMBL" id="MN739208">
    <property type="protein sequence ID" value="QHS93714.1"/>
    <property type="molecule type" value="Genomic_DNA"/>
</dbReference>
<sequence length="155" mass="16264">MSNPQECKQSIHKYVRACNGRFNNLVTNNLIVDGNPISALTTSTIVPGPAFGLVPGSTGQIVRLAGTVYASIPLVIVDPASYVDPGAVVATLPVDFRPIHDVEFTTTFMGAPPSVGYSEVRFHYSAATGEITVVTPNPAFIATGTLVTINFAGNV</sequence>
<name>A0A6C0BQ05_9ZZZZ</name>
<evidence type="ECO:0000313" key="1">
    <source>
        <dbReference type="EMBL" id="QHS93714.1"/>
    </source>
</evidence>
<protein>
    <submittedName>
        <fullName evidence="1">Uncharacterized protein</fullName>
    </submittedName>
</protein>
<reference evidence="1" key="1">
    <citation type="journal article" date="2020" name="Nature">
        <title>Giant virus diversity and host interactions through global metagenomics.</title>
        <authorList>
            <person name="Schulz F."/>
            <person name="Roux S."/>
            <person name="Paez-Espino D."/>
            <person name="Jungbluth S."/>
            <person name="Walsh D.A."/>
            <person name="Denef V.J."/>
            <person name="McMahon K.D."/>
            <person name="Konstantinidis K.T."/>
            <person name="Eloe-Fadrosh E.A."/>
            <person name="Kyrpides N.C."/>
            <person name="Woyke T."/>
        </authorList>
    </citation>
    <scope>NUCLEOTIDE SEQUENCE</scope>
    <source>
        <strain evidence="1">GVMAG-M-3300018080-19</strain>
    </source>
</reference>
<accession>A0A6C0BQ05</accession>
<proteinExistence type="predicted"/>